<dbReference type="PANTHER" id="PTHR35176">
    <property type="entry name" value="HEME OXYGENASE HI_0854-RELATED"/>
    <property type="match status" value="1"/>
</dbReference>
<organism evidence="3 6">
    <name type="scientific">Malaciobacter marinus</name>
    <dbReference type="NCBI Taxonomy" id="505249"/>
    <lineage>
        <taxon>Bacteria</taxon>
        <taxon>Pseudomonadati</taxon>
        <taxon>Campylobacterota</taxon>
        <taxon>Epsilonproteobacteria</taxon>
        <taxon>Campylobacterales</taxon>
        <taxon>Arcobacteraceae</taxon>
        <taxon>Malaciobacter</taxon>
    </lineage>
</organism>
<evidence type="ECO:0000313" key="4">
    <source>
        <dbReference type="EMBL" id="PHO16251.1"/>
    </source>
</evidence>
<dbReference type="AlphaFoldDB" id="A0A347TLC8"/>
<evidence type="ECO:0000313" key="3">
    <source>
        <dbReference type="EMBL" id="AXX87406.1"/>
    </source>
</evidence>
<dbReference type="KEGG" id="amar:AMRN_1674"/>
<dbReference type="EMBL" id="CP032101">
    <property type="protein sequence ID" value="AXX87406.1"/>
    <property type="molecule type" value="Genomic_DNA"/>
</dbReference>
<keyword evidence="1" id="KW-0560">Oxidoreductase</keyword>
<reference evidence="5" key="1">
    <citation type="submission" date="2017-09" db="EMBL/GenBank/DDBJ databases">
        <title>Arcobacter canalis sp. nov., a new species isolated from a water canal contaminated with urban sewage.</title>
        <authorList>
            <person name="Perez-Cataluna A."/>
            <person name="Salas-Masso N."/>
            <person name="Figueras M.J."/>
        </authorList>
    </citation>
    <scope>NUCLEOTIDE SEQUENCE [LARGE SCALE GENOMIC DNA]</scope>
    <source>
        <strain evidence="5">CECT 7727</strain>
    </source>
</reference>
<dbReference type="InterPro" id="IPR052019">
    <property type="entry name" value="F420H2_bilvrd_red/Heme_oxyg"/>
</dbReference>
<accession>A0A347TLC8</accession>
<evidence type="ECO:0000256" key="1">
    <source>
        <dbReference type="ARBA" id="ARBA00023002"/>
    </source>
</evidence>
<dbReference type="RefSeq" id="WP_099310267.1">
    <property type="nucleotide sequence ID" value="NZ_CP032101.1"/>
</dbReference>
<dbReference type="GO" id="GO:0016627">
    <property type="term" value="F:oxidoreductase activity, acting on the CH-CH group of donors"/>
    <property type="evidence" value="ECO:0007669"/>
    <property type="project" value="TreeGrafter"/>
</dbReference>
<dbReference type="PIRSF" id="PIRSF004633">
    <property type="entry name" value="UCP_PLP_oxd"/>
    <property type="match status" value="1"/>
</dbReference>
<reference evidence="3 6" key="3">
    <citation type="submission" date="2018-08" db="EMBL/GenBank/DDBJ databases">
        <title>Complete genome of the Arcobacter marinus type strain JCM 15502.</title>
        <authorList>
            <person name="Miller W.G."/>
            <person name="Yee E."/>
            <person name="Huynh S."/>
            <person name="Parker C.T."/>
        </authorList>
    </citation>
    <scope>NUCLEOTIDE SEQUENCE [LARGE SCALE GENOMIC DNA]</scope>
    <source>
        <strain evidence="3 6">JCM 15502</strain>
    </source>
</reference>
<evidence type="ECO:0000313" key="5">
    <source>
        <dbReference type="Proteomes" id="UP000224740"/>
    </source>
</evidence>
<dbReference type="InterPro" id="IPR014419">
    <property type="entry name" value="HutZ"/>
</dbReference>
<evidence type="ECO:0000313" key="6">
    <source>
        <dbReference type="Proteomes" id="UP000264693"/>
    </source>
</evidence>
<reference evidence="4" key="2">
    <citation type="submission" date="2017-09" db="EMBL/GenBank/DDBJ databases">
        <authorList>
            <person name="Perez-Cataluna A."/>
            <person name="Figueras M.J."/>
            <person name="Salas-Masso N."/>
        </authorList>
    </citation>
    <scope>NUCLEOTIDE SEQUENCE</scope>
    <source>
        <strain evidence="4">CECT 7727</strain>
    </source>
</reference>
<dbReference type="InterPro" id="IPR011576">
    <property type="entry name" value="Pyridox_Oxase_N"/>
</dbReference>
<dbReference type="Gene3D" id="2.30.110.10">
    <property type="entry name" value="Electron Transport, Fmn-binding Protein, Chain A"/>
    <property type="match status" value="1"/>
</dbReference>
<dbReference type="EMBL" id="NXAO01000012">
    <property type="protein sequence ID" value="PHO16251.1"/>
    <property type="molecule type" value="Genomic_DNA"/>
</dbReference>
<feature type="domain" description="Pyridoxamine 5'-phosphate oxidase N-terminal" evidence="2">
    <location>
        <begin position="3"/>
        <end position="129"/>
    </location>
</feature>
<proteinExistence type="predicted"/>
<dbReference type="PANTHER" id="PTHR35176:SF6">
    <property type="entry name" value="HEME OXYGENASE HI_0854-RELATED"/>
    <property type="match status" value="1"/>
</dbReference>
<name>A0A347TLC8_9BACT</name>
<dbReference type="GO" id="GO:0005829">
    <property type="term" value="C:cytosol"/>
    <property type="evidence" value="ECO:0007669"/>
    <property type="project" value="TreeGrafter"/>
</dbReference>
<sequence>MLNQFINNFKSIILATMDENNSPFNSYAPFIKYNNKYYVYLSDMAKHARNLKSNPKVSIFFIEDENNCENIFARKRVVFQANSSILQRGSDKFELILDKFEKLDEKTVKMTRKMNDFHLFELEVNYGEAVFGFGRAYNIGGKNFDELIQRDNQKGHTSK</sequence>
<protein>
    <submittedName>
        <fullName evidence="4">Heme iron utilization protein</fullName>
    </submittedName>
    <submittedName>
        <fullName evidence="3">Heme utilization protein HutZ</fullName>
    </submittedName>
</protein>
<keyword evidence="5" id="KW-1185">Reference proteome</keyword>
<dbReference type="InterPro" id="IPR012349">
    <property type="entry name" value="Split_barrel_FMN-bd"/>
</dbReference>
<dbReference type="GO" id="GO:0070967">
    <property type="term" value="F:coenzyme F420 binding"/>
    <property type="evidence" value="ECO:0007669"/>
    <property type="project" value="TreeGrafter"/>
</dbReference>
<dbReference type="Proteomes" id="UP000264693">
    <property type="component" value="Chromosome"/>
</dbReference>
<evidence type="ECO:0000259" key="2">
    <source>
        <dbReference type="Pfam" id="PF01243"/>
    </source>
</evidence>
<dbReference type="SUPFAM" id="SSF50475">
    <property type="entry name" value="FMN-binding split barrel"/>
    <property type="match status" value="1"/>
</dbReference>
<dbReference type="Pfam" id="PF01243">
    <property type="entry name" value="PNPOx_N"/>
    <property type="match status" value="1"/>
</dbReference>
<gene>
    <name evidence="3" type="ORF">AMRN_1674</name>
    <name evidence="4" type="ORF">CPH92_02825</name>
</gene>
<dbReference type="Proteomes" id="UP000224740">
    <property type="component" value="Unassembled WGS sequence"/>
</dbReference>